<accession>A0ABQ8GBK2</accession>
<evidence type="ECO:0000313" key="3">
    <source>
        <dbReference type="EMBL" id="KAH7050221.1"/>
    </source>
</evidence>
<gene>
    <name evidence="3" type="ORF">B0J12DRAFT_89809</name>
</gene>
<feature type="region of interest" description="Disordered" evidence="1">
    <location>
        <begin position="222"/>
        <end position="269"/>
    </location>
</feature>
<evidence type="ECO:0000313" key="4">
    <source>
        <dbReference type="Proteomes" id="UP000774617"/>
    </source>
</evidence>
<organism evidence="3 4">
    <name type="scientific">Macrophomina phaseolina</name>
    <dbReference type="NCBI Taxonomy" id="35725"/>
    <lineage>
        <taxon>Eukaryota</taxon>
        <taxon>Fungi</taxon>
        <taxon>Dikarya</taxon>
        <taxon>Ascomycota</taxon>
        <taxon>Pezizomycotina</taxon>
        <taxon>Dothideomycetes</taxon>
        <taxon>Dothideomycetes incertae sedis</taxon>
        <taxon>Botryosphaeriales</taxon>
        <taxon>Botryosphaeriaceae</taxon>
        <taxon>Macrophomina</taxon>
    </lineage>
</organism>
<proteinExistence type="predicted"/>
<feature type="region of interest" description="Disordered" evidence="1">
    <location>
        <begin position="1"/>
        <end position="56"/>
    </location>
</feature>
<keyword evidence="2" id="KW-1133">Transmembrane helix</keyword>
<evidence type="ECO:0000256" key="2">
    <source>
        <dbReference type="SAM" id="Phobius"/>
    </source>
</evidence>
<feature type="transmembrane region" description="Helical" evidence="2">
    <location>
        <begin position="275"/>
        <end position="298"/>
    </location>
</feature>
<evidence type="ECO:0000256" key="1">
    <source>
        <dbReference type="SAM" id="MobiDB-lite"/>
    </source>
</evidence>
<comment type="caution">
    <text evidence="3">The sequence shown here is derived from an EMBL/GenBank/DDBJ whole genome shotgun (WGS) entry which is preliminary data.</text>
</comment>
<protein>
    <submittedName>
        <fullName evidence="3">Uncharacterized protein</fullName>
    </submittedName>
</protein>
<dbReference type="Proteomes" id="UP000774617">
    <property type="component" value="Unassembled WGS sequence"/>
</dbReference>
<keyword evidence="4" id="KW-1185">Reference proteome</keyword>
<reference evidence="3 4" key="1">
    <citation type="journal article" date="2021" name="Nat. Commun.">
        <title>Genetic determinants of endophytism in the Arabidopsis root mycobiome.</title>
        <authorList>
            <person name="Mesny F."/>
            <person name="Miyauchi S."/>
            <person name="Thiergart T."/>
            <person name="Pickel B."/>
            <person name="Atanasova L."/>
            <person name="Karlsson M."/>
            <person name="Huettel B."/>
            <person name="Barry K.W."/>
            <person name="Haridas S."/>
            <person name="Chen C."/>
            <person name="Bauer D."/>
            <person name="Andreopoulos W."/>
            <person name="Pangilinan J."/>
            <person name="LaButti K."/>
            <person name="Riley R."/>
            <person name="Lipzen A."/>
            <person name="Clum A."/>
            <person name="Drula E."/>
            <person name="Henrissat B."/>
            <person name="Kohler A."/>
            <person name="Grigoriev I.V."/>
            <person name="Martin F.M."/>
            <person name="Hacquard S."/>
        </authorList>
    </citation>
    <scope>NUCLEOTIDE SEQUENCE [LARGE SCALE GENOMIC DNA]</scope>
    <source>
        <strain evidence="3 4">MPI-SDFR-AT-0080</strain>
    </source>
</reference>
<keyword evidence="2" id="KW-0812">Transmembrane</keyword>
<feature type="compositionally biased region" description="Low complexity" evidence="1">
    <location>
        <begin position="1"/>
        <end position="19"/>
    </location>
</feature>
<dbReference type="EMBL" id="JAGTJR010000013">
    <property type="protein sequence ID" value="KAH7050221.1"/>
    <property type="molecule type" value="Genomic_DNA"/>
</dbReference>
<keyword evidence="2" id="KW-0472">Membrane</keyword>
<sequence>MREALSLASYPANSNPSASPRRDPFPPSLRISPSSKPPPAPRHLQTRTTSSHLSPPRLTMLAPSIHALSSLFSLLLLSALTQPTLAQSTDTRPCYYPSGQQSTDVPCNSTSDETYCCAAGFICFSNKLCVPDPNGSSAGAPDYNRGSCTDPTWTSSDCPLFCRGTQSDRSGGAAVTNCETGSFCCTSDSTSSTDCCSNSTLIFTLGSGNIQTTIGVAASSTSSTSSASATSSPTSSHSAATTTTGSSPAATSSPAAAAGTADDGSSSGLSSGAKAGIGVGVGVGGAAVLAALGAFWVVRRKKAARQERAQTAPSPQQQLFEADATPMAPVELAGHWQQK</sequence>
<name>A0ABQ8GBK2_9PEZI</name>